<dbReference type="InterPro" id="IPR003593">
    <property type="entry name" value="AAA+_ATPase"/>
</dbReference>
<comment type="caution">
    <text evidence="5">The sequence shown here is derived from an EMBL/GenBank/DDBJ whole genome shotgun (WGS) entry which is preliminary data.</text>
</comment>
<dbReference type="GO" id="GO:0005524">
    <property type="term" value="F:ATP binding"/>
    <property type="evidence" value="ECO:0007669"/>
    <property type="project" value="UniProtKB-KW"/>
</dbReference>
<reference evidence="5" key="1">
    <citation type="submission" date="2021-02" db="EMBL/GenBank/DDBJ databases">
        <title>The CRISPR/cas machinery reduction and long-range gene transfer in the hot spring cyanobacterium Synechococcus.</title>
        <authorList>
            <person name="Dvorak P."/>
            <person name="Jahodarova E."/>
            <person name="Hasler P."/>
            <person name="Poulickova A."/>
        </authorList>
    </citation>
    <scope>NUCLEOTIDE SEQUENCE</scope>
    <source>
        <strain evidence="5">Rupite</strain>
    </source>
</reference>
<dbReference type="PROSITE" id="PS50893">
    <property type="entry name" value="ABC_TRANSPORTER_2"/>
    <property type="match status" value="1"/>
</dbReference>
<proteinExistence type="predicted"/>
<feature type="domain" description="ABC transporter" evidence="4">
    <location>
        <begin position="27"/>
        <end position="267"/>
    </location>
</feature>
<evidence type="ECO:0000259" key="4">
    <source>
        <dbReference type="PROSITE" id="PS50893"/>
    </source>
</evidence>
<accession>A0ABT0CB08</accession>
<name>A0ABT0CB08_THEVL</name>
<evidence type="ECO:0000256" key="1">
    <source>
        <dbReference type="ARBA" id="ARBA00022448"/>
    </source>
</evidence>
<dbReference type="SMART" id="SM00382">
    <property type="entry name" value="AAA"/>
    <property type="match status" value="1"/>
</dbReference>
<dbReference type="Proteomes" id="UP000830835">
    <property type="component" value="Unassembled WGS sequence"/>
</dbReference>
<dbReference type="PROSITE" id="PS00211">
    <property type="entry name" value="ABC_TRANSPORTER_1"/>
    <property type="match status" value="1"/>
</dbReference>
<dbReference type="InterPro" id="IPR017871">
    <property type="entry name" value="ABC_transporter-like_CS"/>
</dbReference>
<dbReference type="EMBL" id="JAFIRA010000018">
    <property type="protein sequence ID" value="MCJ2542936.1"/>
    <property type="molecule type" value="Genomic_DNA"/>
</dbReference>
<organism evidence="5 6">
    <name type="scientific">Thermostichus vulcanus str. 'Rupite'</name>
    <dbReference type="NCBI Taxonomy" id="2813851"/>
    <lineage>
        <taxon>Bacteria</taxon>
        <taxon>Bacillati</taxon>
        <taxon>Cyanobacteriota</taxon>
        <taxon>Cyanophyceae</taxon>
        <taxon>Thermostichales</taxon>
        <taxon>Thermostichaceae</taxon>
        <taxon>Thermostichus</taxon>
    </lineage>
</organism>
<evidence type="ECO:0000313" key="5">
    <source>
        <dbReference type="EMBL" id="MCJ2542936.1"/>
    </source>
</evidence>
<protein>
    <submittedName>
        <fullName evidence="5">ATP-binding cassette domain-containing protein</fullName>
    </submittedName>
</protein>
<keyword evidence="2" id="KW-0547">Nucleotide-binding</keyword>
<sequence length="351" mass="39316">MLPHGLPLQPEPIITARELSKVYPVAIKDPGIIGTLRHFFRRTYRYIPAVQSMSFQIQPGEVVGFLGPNGAGKTTTLKMLTGLIHPSGGTLQVVGHTPYRRDPAFLQQITLVMGQKQQLLWDLPAMDSLRINAAVYEIPEKDFQERVGELTQLLSLEGKLTQPMRKLSLGERMKAELLAALLHRPKILFLDEPTLGLDVNAQASVRQFLRDYNRRYGATILLTSHYMADITALCERVLVINTGQLIYDGGLEELLERFAPYREVKLELAQACPLAQLQTYGEVQAARDPMLTEGCEVRLWVERQTLTQTVARLLAELPVLDLTVTDLPIEEVIGRVFQGGILTPTDSPQDR</sequence>
<keyword evidence="3 5" id="KW-0067">ATP-binding</keyword>
<evidence type="ECO:0000256" key="3">
    <source>
        <dbReference type="ARBA" id="ARBA00022840"/>
    </source>
</evidence>
<dbReference type="InterPro" id="IPR003439">
    <property type="entry name" value="ABC_transporter-like_ATP-bd"/>
</dbReference>
<keyword evidence="6" id="KW-1185">Reference proteome</keyword>
<dbReference type="PANTHER" id="PTHR42711:SF4">
    <property type="entry name" value="ABC TRANSPORTER RELATED"/>
    <property type="match status" value="1"/>
</dbReference>
<keyword evidence="1" id="KW-0813">Transport</keyword>
<dbReference type="Pfam" id="PF00005">
    <property type="entry name" value="ABC_tran"/>
    <property type="match status" value="1"/>
</dbReference>
<dbReference type="SUPFAM" id="SSF52540">
    <property type="entry name" value="P-loop containing nucleoside triphosphate hydrolases"/>
    <property type="match status" value="1"/>
</dbReference>
<evidence type="ECO:0000256" key="2">
    <source>
        <dbReference type="ARBA" id="ARBA00022741"/>
    </source>
</evidence>
<dbReference type="PANTHER" id="PTHR42711">
    <property type="entry name" value="ABC TRANSPORTER ATP-BINDING PROTEIN"/>
    <property type="match status" value="1"/>
</dbReference>
<gene>
    <name evidence="5" type="ORF">JX360_08460</name>
</gene>
<dbReference type="InterPro" id="IPR027417">
    <property type="entry name" value="P-loop_NTPase"/>
</dbReference>
<dbReference type="InterPro" id="IPR050763">
    <property type="entry name" value="ABC_transporter_ATP-binding"/>
</dbReference>
<dbReference type="RefSeq" id="WP_244350219.1">
    <property type="nucleotide sequence ID" value="NZ_JAFIRA010000018.1"/>
</dbReference>
<dbReference type="Gene3D" id="3.40.50.300">
    <property type="entry name" value="P-loop containing nucleotide triphosphate hydrolases"/>
    <property type="match status" value="1"/>
</dbReference>
<evidence type="ECO:0000313" key="6">
    <source>
        <dbReference type="Proteomes" id="UP000830835"/>
    </source>
</evidence>